<feature type="compositionally biased region" description="Basic and acidic residues" evidence="1">
    <location>
        <begin position="268"/>
        <end position="300"/>
    </location>
</feature>
<dbReference type="AlphaFoldDB" id="A0AAF0U2X4"/>
<name>A0AAF0U2X4_SOLVR</name>
<evidence type="ECO:0000256" key="1">
    <source>
        <dbReference type="SAM" id="MobiDB-lite"/>
    </source>
</evidence>
<feature type="region of interest" description="Disordered" evidence="1">
    <location>
        <begin position="265"/>
        <end position="333"/>
    </location>
</feature>
<dbReference type="SUPFAM" id="SSF56672">
    <property type="entry name" value="DNA/RNA polymerases"/>
    <property type="match status" value="1"/>
</dbReference>
<keyword evidence="4" id="KW-1185">Reference proteome</keyword>
<organism evidence="3 4">
    <name type="scientific">Solanum verrucosum</name>
    <dbReference type="NCBI Taxonomy" id="315347"/>
    <lineage>
        <taxon>Eukaryota</taxon>
        <taxon>Viridiplantae</taxon>
        <taxon>Streptophyta</taxon>
        <taxon>Embryophyta</taxon>
        <taxon>Tracheophyta</taxon>
        <taxon>Spermatophyta</taxon>
        <taxon>Magnoliopsida</taxon>
        <taxon>eudicotyledons</taxon>
        <taxon>Gunneridae</taxon>
        <taxon>Pentapetalae</taxon>
        <taxon>asterids</taxon>
        <taxon>lamiids</taxon>
        <taxon>Solanales</taxon>
        <taxon>Solanaceae</taxon>
        <taxon>Solanoideae</taxon>
        <taxon>Solaneae</taxon>
        <taxon>Solanum</taxon>
    </lineage>
</organism>
<proteinExistence type="predicted"/>
<dbReference type="PANTHER" id="PTHR15503">
    <property type="entry name" value="LDOC1 RELATED"/>
    <property type="match status" value="1"/>
</dbReference>
<gene>
    <name evidence="3" type="ORF">MTR67_031680</name>
</gene>
<dbReference type="EMBL" id="CP133618">
    <property type="protein sequence ID" value="WMV38295.1"/>
    <property type="molecule type" value="Genomic_DNA"/>
</dbReference>
<dbReference type="InterPro" id="IPR043502">
    <property type="entry name" value="DNA/RNA_pol_sf"/>
</dbReference>
<dbReference type="InterPro" id="IPR032567">
    <property type="entry name" value="RTL1-rel"/>
</dbReference>
<dbReference type="CDD" id="cd01647">
    <property type="entry name" value="RT_LTR"/>
    <property type="match status" value="1"/>
</dbReference>
<feature type="domain" description="Reverse transcriptase" evidence="2">
    <location>
        <begin position="140"/>
        <end position="199"/>
    </location>
</feature>
<sequence length="333" mass="37863">MVTGMLKFFHLDVYRLLDPGATLSLVTPYVAMRFDVLLDFLIDLFPISTPIGESIVAKRVYGVFPDDLLGVPPERGIDFGINLLWYIQPISIPPYRMALTEPKELKYQLKDSLDKGFIRPSISPWGAPVLFVRRKDGLLCMCIDYRQLNKVTIKNKYPLPRIDDLFDKLEGASYFSKIDLRSGYHQLRVKEDDIPKMYFWTRGIEVDCKKTDAVKRLPRPLSPSDIQSFLALVGYYKRITSALVLTLPEGFDGFVDNSKTGPGCVLKQNEKEKLKERSREAKKARTGDGDFSHSRSDGHGRSKFQQRFSGQGSSNARAPKFNKDRVSNLKPQG</sequence>
<reference evidence="3" key="1">
    <citation type="submission" date="2023-08" db="EMBL/GenBank/DDBJ databases">
        <title>A de novo genome assembly of Solanum verrucosum Schlechtendal, a Mexican diploid species geographically isolated from the other diploid A-genome species in potato relatives.</title>
        <authorList>
            <person name="Hosaka K."/>
        </authorList>
    </citation>
    <scope>NUCLEOTIDE SEQUENCE</scope>
    <source>
        <tissue evidence="3">Young leaves</tissue>
    </source>
</reference>
<dbReference type="InterPro" id="IPR000477">
    <property type="entry name" value="RT_dom"/>
</dbReference>
<dbReference type="Gene3D" id="3.30.70.270">
    <property type="match status" value="1"/>
</dbReference>
<dbReference type="InterPro" id="IPR043128">
    <property type="entry name" value="Rev_trsase/Diguanyl_cyclase"/>
</dbReference>
<evidence type="ECO:0000313" key="4">
    <source>
        <dbReference type="Proteomes" id="UP001234989"/>
    </source>
</evidence>
<dbReference type="Proteomes" id="UP001234989">
    <property type="component" value="Chromosome 7"/>
</dbReference>
<protein>
    <recommendedName>
        <fullName evidence="2">Reverse transcriptase domain-containing protein</fullName>
    </recommendedName>
</protein>
<accession>A0AAF0U2X4</accession>
<dbReference type="Pfam" id="PF00078">
    <property type="entry name" value="RVT_1"/>
    <property type="match status" value="1"/>
</dbReference>
<dbReference type="PANTHER" id="PTHR15503:SF45">
    <property type="entry name" value="RNA-DIRECTED DNA POLYMERASE HOMOLOG"/>
    <property type="match status" value="1"/>
</dbReference>
<dbReference type="Gene3D" id="3.10.10.10">
    <property type="entry name" value="HIV Type 1 Reverse Transcriptase, subunit A, domain 1"/>
    <property type="match status" value="1"/>
</dbReference>
<evidence type="ECO:0000259" key="2">
    <source>
        <dbReference type="Pfam" id="PF00078"/>
    </source>
</evidence>
<feature type="compositionally biased region" description="Polar residues" evidence="1">
    <location>
        <begin position="303"/>
        <end position="316"/>
    </location>
</feature>
<evidence type="ECO:0000313" key="3">
    <source>
        <dbReference type="EMBL" id="WMV38295.1"/>
    </source>
</evidence>